<evidence type="ECO:0000313" key="4">
    <source>
        <dbReference type="Proteomes" id="UP000027644"/>
    </source>
</evidence>
<dbReference type="NCBIfam" id="TIGR00093">
    <property type="entry name" value="pseudouridine synthase"/>
    <property type="match status" value="1"/>
</dbReference>
<comment type="caution">
    <text evidence="3">The sequence shown here is derived from an EMBL/GenBank/DDBJ whole genome shotgun (WGS) entry which is preliminary data.</text>
</comment>
<keyword evidence="1" id="KW-0413">Isomerase</keyword>
<dbReference type="Gene3D" id="3.30.70.580">
    <property type="entry name" value="Pseudouridine synthase I, catalytic domain, N-terminal subdomain"/>
    <property type="match status" value="1"/>
</dbReference>
<gene>
    <name evidence="3" type="ORF">SASC598J21_015660</name>
</gene>
<dbReference type="InterPro" id="IPR042092">
    <property type="entry name" value="PsdUridine_s_RsuA/RluB/E/F_cat"/>
</dbReference>
<accession>A0A074V9V3</accession>
<dbReference type="InterPro" id="IPR050343">
    <property type="entry name" value="RsuA_PseudoU_synthase"/>
</dbReference>
<organism evidence="3 4">
    <name type="scientific">Snodgrassella alvi SCGC AB-598-J21</name>
    <dbReference type="NCBI Taxonomy" id="1385367"/>
    <lineage>
        <taxon>Bacteria</taxon>
        <taxon>Pseudomonadati</taxon>
        <taxon>Pseudomonadota</taxon>
        <taxon>Betaproteobacteria</taxon>
        <taxon>Neisseriales</taxon>
        <taxon>Neisseriaceae</taxon>
        <taxon>Snodgrassella</taxon>
    </lineage>
</organism>
<evidence type="ECO:0000256" key="1">
    <source>
        <dbReference type="ARBA" id="ARBA00023235"/>
    </source>
</evidence>
<dbReference type="GO" id="GO:0006396">
    <property type="term" value="P:RNA processing"/>
    <property type="evidence" value="ECO:0007669"/>
    <property type="project" value="UniProtKB-ARBA"/>
</dbReference>
<dbReference type="Proteomes" id="UP000027644">
    <property type="component" value="Unassembled WGS sequence"/>
</dbReference>
<sequence length="190" mass="21432">MSVPELIVLNKPYGVICQFSAHEKHPTLKQYVSLPDVYPAGRLDTDSEGLLLLTANGRLQAKIAHPKYKLIKTYWAQVEGKPDNERIQQLADGVNLGDFITQPAQVQLVSAADSARLWPRVPPIRERKTVSDFWLQIRISEGKNRQVRRMCAKVGWPCLRLVRVGIGQLDVFSLKLPLGKWQAVNPKDLS</sequence>
<dbReference type="GO" id="GO:0009982">
    <property type="term" value="F:pseudouridine synthase activity"/>
    <property type="evidence" value="ECO:0007669"/>
    <property type="project" value="InterPro"/>
</dbReference>
<dbReference type="Pfam" id="PF00849">
    <property type="entry name" value="PseudoU_synth_2"/>
    <property type="match status" value="1"/>
</dbReference>
<dbReference type="SUPFAM" id="SSF55120">
    <property type="entry name" value="Pseudouridine synthase"/>
    <property type="match status" value="1"/>
</dbReference>
<dbReference type="Gene3D" id="3.30.70.1560">
    <property type="entry name" value="Alpha-L RNA-binding motif"/>
    <property type="match status" value="1"/>
</dbReference>
<dbReference type="InterPro" id="IPR020094">
    <property type="entry name" value="TruA/RsuA/RluB/E/F_N"/>
</dbReference>
<proteinExistence type="predicted"/>
<dbReference type="GO" id="GO:0003723">
    <property type="term" value="F:RNA binding"/>
    <property type="evidence" value="ECO:0007669"/>
    <property type="project" value="InterPro"/>
</dbReference>
<dbReference type="PANTHER" id="PTHR47683">
    <property type="entry name" value="PSEUDOURIDINE SYNTHASE FAMILY PROTEIN-RELATED"/>
    <property type="match status" value="1"/>
</dbReference>
<feature type="domain" description="Pseudouridine synthase RsuA/RluA-like" evidence="2">
    <location>
        <begin position="6"/>
        <end position="153"/>
    </location>
</feature>
<dbReference type="AlphaFoldDB" id="A0A074V9V3"/>
<evidence type="ECO:0000259" key="2">
    <source>
        <dbReference type="Pfam" id="PF00849"/>
    </source>
</evidence>
<dbReference type="InterPro" id="IPR000748">
    <property type="entry name" value="PsdUridine_synth_RsuA/RluB/E/F"/>
</dbReference>
<dbReference type="InterPro" id="IPR006145">
    <property type="entry name" value="PsdUridine_synth_RsuA/RluA"/>
</dbReference>
<dbReference type="GO" id="GO:0001522">
    <property type="term" value="P:pseudouridine synthesis"/>
    <property type="evidence" value="ECO:0007669"/>
    <property type="project" value="InterPro"/>
</dbReference>
<reference evidence="3 4" key="1">
    <citation type="journal article" date="2014" name="PLoS Genet.">
        <title>Hidden diversity in honey bee gut symbionts detected by single-cell genomics.</title>
        <authorList>
            <person name="Engel P."/>
            <person name="Stepanauskas R."/>
            <person name="Moran N."/>
        </authorList>
    </citation>
    <scope>NUCLEOTIDE SEQUENCE [LARGE SCALE GENOMIC DNA]</scope>
    <source>
        <strain evidence="3 4">SCGC AB-598-J21</strain>
    </source>
</reference>
<dbReference type="GO" id="GO:0140098">
    <property type="term" value="F:catalytic activity, acting on RNA"/>
    <property type="evidence" value="ECO:0007669"/>
    <property type="project" value="UniProtKB-ARBA"/>
</dbReference>
<dbReference type="PANTHER" id="PTHR47683:SF2">
    <property type="entry name" value="RNA-BINDING S4 DOMAIN-CONTAINING PROTEIN"/>
    <property type="match status" value="1"/>
</dbReference>
<dbReference type="InterPro" id="IPR020103">
    <property type="entry name" value="PsdUridine_synth_cat_dom_sf"/>
</dbReference>
<dbReference type="EMBL" id="AVQL01000447">
    <property type="protein sequence ID" value="KEQ00662.1"/>
    <property type="molecule type" value="Genomic_DNA"/>
</dbReference>
<protein>
    <submittedName>
        <fullName evidence="3">16S rRNA uridine-516 pseudouridylate synthase or related pseudouridylate synthase</fullName>
    </submittedName>
</protein>
<name>A0A074V9V3_9NEIS</name>
<evidence type="ECO:0000313" key="3">
    <source>
        <dbReference type="EMBL" id="KEQ00662.1"/>
    </source>
</evidence>